<gene>
    <name evidence="1" type="ORF">XELAEV_18000188mg</name>
</gene>
<protein>
    <submittedName>
        <fullName evidence="1">Uncharacterized protein</fullName>
    </submittedName>
</protein>
<dbReference type="EMBL" id="KV478115">
    <property type="protein sequence ID" value="OCT55671.1"/>
    <property type="molecule type" value="Genomic_DNA"/>
</dbReference>
<accession>A0A974GYW0</accession>
<dbReference type="AlphaFoldDB" id="A0A974GYW0"/>
<reference evidence="1" key="1">
    <citation type="submission" date="2016-05" db="EMBL/GenBank/DDBJ databases">
        <title>WGS assembly of Xenopus laevis.</title>
        <authorList>
            <person name="Session A."/>
            <person name="Uno Y."/>
            <person name="Kwon T."/>
            <person name="Chapman J."/>
            <person name="Toyoda A."/>
            <person name="Takahashi S."/>
            <person name="Fukui A."/>
            <person name="Hikosaka A."/>
            <person name="Putnam N."/>
            <person name="Stites J."/>
            <person name="Van Heeringen S."/>
            <person name="Quigley I."/>
            <person name="Heinz S."/>
            <person name="Hellsten U."/>
            <person name="Lyons J."/>
            <person name="Suzuki A."/>
            <person name="Kondo M."/>
            <person name="Ogino H."/>
            <person name="Ochi H."/>
            <person name="Bogdanovic O."/>
            <person name="Lister R."/>
            <person name="Georgiou G."/>
            <person name="Paranjpe S."/>
            <person name="Van Kruijsbergen I."/>
            <person name="Mozaffari S."/>
            <person name="Shu S."/>
            <person name="Schmutz J."/>
            <person name="Jenkins J."/>
            <person name="Grimwood J."/>
            <person name="Carlson J."/>
            <person name="Mitros T."/>
            <person name="Simakov O."/>
            <person name="Heald R."/>
            <person name="Miller K."/>
            <person name="Haudenschild C."/>
            <person name="Kuroki Y."/>
            <person name="Tanaka T."/>
            <person name="Michiue T."/>
            <person name="Watanabe M."/>
            <person name="Kinoshita T."/>
            <person name="Ohta Y."/>
            <person name="Mawaribuchi S."/>
            <person name="Suzuki Y."/>
            <person name="Haramoto Y."/>
            <person name="Yamamoto T."/>
            <person name="Takagi C."/>
            <person name="Kitzman J."/>
            <person name="Shendure J."/>
            <person name="Nakayama T."/>
            <person name="Izutsu Y."/>
            <person name="Robert J."/>
            <person name="Dichmann D."/>
            <person name="Flajnik M."/>
            <person name="Houston D."/>
            <person name="Marcotte E."/>
            <person name="Wallingford J."/>
            <person name="Ito Y."/>
            <person name="Asashima M."/>
            <person name="Ueno N."/>
            <person name="Matsuda Y."/>
            <person name="Jan Veenstra G."/>
            <person name="Fujiyama A."/>
            <person name="Harland R."/>
            <person name="Taira M."/>
            <person name="Rokhsar D.S."/>
        </authorList>
    </citation>
    <scope>NUCLEOTIDE SEQUENCE</scope>
    <source>
        <strain evidence="1">J</strain>
        <tissue evidence="1">Blood</tissue>
    </source>
</reference>
<sequence length="91" mass="9626">MEPPLSPPCHTLTLLPADKYLQVTCRVQPPTGGLSGNGDSGAFPAAAADVRDAGAAAASAIPVDSPPYKQHRNFRDHMLPARSGARFQNFR</sequence>
<evidence type="ECO:0000313" key="1">
    <source>
        <dbReference type="EMBL" id="OCT55671.1"/>
    </source>
</evidence>
<proteinExistence type="predicted"/>
<organism evidence="1">
    <name type="scientific">Xenopus laevis</name>
    <name type="common">African clawed frog</name>
    <dbReference type="NCBI Taxonomy" id="8355"/>
    <lineage>
        <taxon>Eukaryota</taxon>
        <taxon>Metazoa</taxon>
        <taxon>Chordata</taxon>
        <taxon>Craniata</taxon>
        <taxon>Vertebrata</taxon>
        <taxon>Euteleostomi</taxon>
        <taxon>Amphibia</taxon>
        <taxon>Batrachia</taxon>
        <taxon>Anura</taxon>
        <taxon>Pipoidea</taxon>
        <taxon>Pipidae</taxon>
        <taxon>Xenopodinae</taxon>
        <taxon>Xenopus</taxon>
        <taxon>Xenopus</taxon>
    </lineage>
</organism>
<dbReference type="Proteomes" id="UP000694892">
    <property type="component" value="Unassembled WGS sequence"/>
</dbReference>
<name>A0A974GYW0_XENLA</name>